<feature type="domain" description="GSCFA" evidence="1">
    <location>
        <begin position="42"/>
        <end position="311"/>
    </location>
</feature>
<organism evidence="2 3">
    <name type="scientific">Rhodalgimonas zhirmunskyi</name>
    <dbReference type="NCBI Taxonomy" id="2964767"/>
    <lineage>
        <taxon>Bacteria</taxon>
        <taxon>Pseudomonadati</taxon>
        <taxon>Pseudomonadota</taxon>
        <taxon>Alphaproteobacteria</taxon>
        <taxon>Rhodobacterales</taxon>
        <taxon>Roseobacteraceae</taxon>
        <taxon>Rhodalgimonas</taxon>
    </lineage>
</organism>
<evidence type="ECO:0000313" key="2">
    <source>
        <dbReference type="EMBL" id="MDQ2094357.1"/>
    </source>
</evidence>
<accession>A0AAJ1X7B7</accession>
<dbReference type="Pfam" id="PF08885">
    <property type="entry name" value="GSCFA"/>
    <property type="match status" value="1"/>
</dbReference>
<comment type="caution">
    <text evidence="2">The sequence shown here is derived from an EMBL/GenBank/DDBJ whole genome shotgun (WGS) entry which is preliminary data.</text>
</comment>
<dbReference type="Proteomes" id="UP001227162">
    <property type="component" value="Unassembled WGS sequence"/>
</dbReference>
<dbReference type="RefSeq" id="WP_317625957.1">
    <property type="nucleotide sequence ID" value="NZ_JANFFA010000002.1"/>
</dbReference>
<protein>
    <submittedName>
        <fullName evidence="2">GSCFA domain-containing protein</fullName>
    </submittedName>
</protein>
<keyword evidence="3" id="KW-1185">Reference proteome</keyword>
<proteinExistence type="predicted"/>
<sequence length="349" mass="38965">MKNFYSDLGKSAFWKSGLADVSPLNVSDIYKKKWDIGENWQIGTAGSCFAQHIARHLTANGYNVLDAEPAPSGLKSNEHQSYGYSLYSGRYGNIYTTRQFRQLIEEVFSDEPESPIIWEKDGKFFDALRPNIEPNGFASQVEVIEARAYHRERLRELFLEVDMFVFTLGLTEAWIHTDSGRVVPLAPGVVAGGEEAQDYSFINFSYADVVSDFRRAMTVLRENRNKQIRYLLTVSPVPLTATASGNHVLTASTYSKSVLRAAAGFLSERHGNIDYFPSYEIITNPAARSTFFASNLRSVMNEGVEVVMKTFFAAHPPKVTTAKANPVVEGASSDEDVQCDEEMLEAFGK</sequence>
<reference evidence="2" key="2">
    <citation type="submission" date="2023-04" db="EMBL/GenBank/DDBJ databases">
        <title>'Rhodoalgimonas zhirmunskyi' gen. nov., isolated from a red alga.</title>
        <authorList>
            <person name="Nedashkovskaya O.I."/>
            <person name="Otstavnykh N.Y."/>
            <person name="Bystritskaya E.P."/>
            <person name="Balabanova L.A."/>
            <person name="Isaeva M.P."/>
        </authorList>
    </citation>
    <scope>NUCLEOTIDE SEQUENCE</scope>
    <source>
        <strain evidence="2">10Alg 79</strain>
    </source>
</reference>
<reference evidence="2" key="1">
    <citation type="submission" date="2022-07" db="EMBL/GenBank/DDBJ databases">
        <authorList>
            <person name="Otstavnykh N."/>
            <person name="Isaeva M."/>
            <person name="Bystritskaya E."/>
        </authorList>
    </citation>
    <scope>NUCLEOTIDE SEQUENCE</scope>
    <source>
        <strain evidence="2">10Alg 79</strain>
    </source>
</reference>
<dbReference type="EMBL" id="JANFFA010000002">
    <property type="protein sequence ID" value="MDQ2094357.1"/>
    <property type="molecule type" value="Genomic_DNA"/>
</dbReference>
<name>A0AAJ1X7B7_9RHOB</name>
<dbReference type="AlphaFoldDB" id="A0AAJ1X7B7"/>
<evidence type="ECO:0000313" key="3">
    <source>
        <dbReference type="Proteomes" id="UP001227162"/>
    </source>
</evidence>
<gene>
    <name evidence="2" type="ORF">NOI20_09575</name>
</gene>
<evidence type="ECO:0000259" key="1">
    <source>
        <dbReference type="Pfam" id="PF08885"/>
    </source>
</evidence>
<dbReference type="InterPro" id="IPR014982">
    <property type="entry name" value="GSCFA"/>
</dbReference>